<gene>
    <name evidence="1" type="ORF">SAMN05192584_11438</name>
</gene>
<keyword evidence="2" id="KW-1185">Reference proteome</keyword>
<protein>
    <submittedName>
        <fullName evidence="1">Uncharacterized protein</fullName>
    </submittedName>
</protein>
<dbReference type="OrthoDB" id="4336247at2"/>
<evidence type="ECO:0000313" key="1">
    <source>
        <dbReference type="EMBL" id="SFL17138.1"/>
    </source>
</evidence>
<dbReference type="Proteomes" id="UP000198928">
    <property type="component" value="Unassembled WGS sequence"/>
</dbReference>
<dbReference type="RefSeq" id="WP_139238132.1">
    <property type="nucleotide sequence ID" value="NZ_FOSG01000014.1"/>
</dbReference>
<organism evidence="1 2">
    <name type="scientific">Streptomyces pini</name>
    <dbReference type="NCBI Taxonomy" id="1520580"/>
    <lineage>
        <taxon>Bacteria</taxon>
        <taxon>Bacillati</taxon>
        <taxon>Actinomycetota</taxon>
        <taxon>Actinomycetes</taxon>
        <taxon>Kitasatosporales</taxon>
        <taxon>Streptomycetaceae</taxon>
        <taxon>Streptomyces</taxon>
    </lineage>
</organism>
<dbReference type="AlphaFoldDB" id="A0A1I4FGU6"/>
<sequence>MRGANWTHAITVTGTALAAVAAIGGLWAQAVTSYWTQQTAEDQLSQSKEENVRQVRDQASKVTYWGGGGSAFHWGGTGHLPSSGDGSSALHVLNRSPDPIPAAHIAIEITKKDPESDHISRNVWVISLNNIPPCTHIEYPQSKLHLGYVQPAGEEVKKVFNEDGIWAPVAMHITDTRGRQWRRTQTSLKEGPMQKVISKALEMRNNIWGADAETHKAESCSGKE</sequence>
<accession>A0A1I4FGU6</accession>
<evidence type="ECO:0000313" key="2">
    <source>
        <dbReference type="Proteomes" id="UP000198928"/>
    </source>
</evidence>
<reference evidence="2" key="1">
    <citation type="submission" date="2016-10" db="EMBL/GenBank/DDBJ databases">
        <authorList>
            <person name="Varghese N."/>
            <person name="Submissions S."/>
        </authorList>
    </citation>
    <scope>NUCLEOTIDE SEQUENCE [LARGE SCALE GENOMIC DNA]</scope>
    <source>
        <strain evidence="2">PL19</strain>
    </source>
</reference>
<dbReference type="EMBL" id="FOSG01000014">
    <property type="protein sequence ID" value="SFL17138.1"/>
    <property type="molecule type" value="Genomic_DNA"/>
</dbReference>
<name>A0A1I4FGU6_9ACTN</name>
<proteinExistence type="predicted"/>